<dbReference type="SMART" id="SM00248">
    <property type="entry name" value="ANK"/>
    <property type="match status" value="11"/>
</dbReference>
<evidence type="ECO:0000313" key="2">
    <source>
        <dbReference type="Proteomes" id="UP000794436"/>
    </source>
</evidence>
<dbReference type="EMBL" id="SPLM01000077">
    <property type="protein sequence ID" value="TMW61215.1"/>
    <property type="molecule type" value="Genomic_DNA"/>
</dbReference>
<protein>
    <recommendedName>
        <fullName evidence="3">Ankyrin repeat protein</fullName>
    </recommendedName>
</protein>
<keyword evidence="2" id="KW-1185">Reference proteome</keyword>
<dbReference type="SUPFAM" id="SSF140860">
    <property type="entry name" value="Pseudo ankyrin repeat-like"/>
    <property type="match status" value="1"/>
</dbReference>
<name>A0A8K1FF35_PYTOL</name>
<evidence type="ECO:0000313" key="1">
    <source>
        <dbReference type="EMBL" id="TMW61215.1"/>
    </source>
</evidence>
<dbReference type="PANTHER" id="PTHR46586:SF3">
    <property type="entry name" value="ANKYRIN REPEAT-CONTAINING PROTEIN"/>
    <property type="match status" value="1"/>
</dbReference>
<sequence>MKRKSRDAGALNGRRKGMMATQHVQEASAVVSVLGDASLLRLVTSYQRGIPVVFPALAKKHGITPENIEKARREARTHGKLLEPGQTFIFNVDPTRSQYLEQLKRMQASYMEMAIKDDDFRVLKMVYKLHKRGISNEHPRFGFRRPMRVAATDILLANSQILKDTSMSKRERVVAKARDEGLHTKKKVSQTEQTKAEVDVLLNPALLRYVGSFQSGIPVLFPELAKKHGITPANVTKARQEAMRHGGLAQYATPYDICKLPCQEKALEELRRMQVSYMEMAIKDNDLRVLKLVYALHKQGISSEHPRFGFRRPMRVAATYGRLEMLQWLKELEEGAEWLKDKWLLDAALKSYKLEIVQWVYGVYDGKKPSVVRWKALNEIASKGALELLQWALATFEDTQLTTDAMDGAAANGHLMTLEYLHWERSEGCTTLAMDKAAGNGHLAVVEFLHTQRMEGCTVSAMNDAAVNGHLHVVKYLHEHCSEGCTTKAMNGAAANGHFDVVRFLHTSRMEGCTADAMYGAIRNGHMDIVEFLHEQQCFFGDVRIALYNAMRKNHLDVIRFVCQHYGQDICADSLRYATSENMIELICVFEVFEIEGWTYHAMDRAAEMGCLEAVQYLHSNRTEGCTTRAMDTAACGGHLDVVRFLHENRSEGCTKRAMDGAAEKGLLDVLEYLHENRSEGCTSRAVRNAVMNGHIEVVKFLLDCCDVSCPSDVIECAARLVNWDMLELLLELDLPDDLSSVMRHVAASGHLGILKRLSHLTGIFPSSCICKAAAEYGHWYVVKYLLRSCRPNDRDADLYSTLLDAASLYGDLDMASLIVTVEDCYFPSSAHGFVNTIALGNIDLLELLWDARQGEDDWDEDFEDFEYIGLDRCAVLFATAATHGHVEIVELLRRRYPSVKNDPAVLPFCAESGDIDMVRMLLPDEDSDEAIQEAVQRVTAAGHLGALKYLVEHLLLKHGPRGMQKLPDDLLFDAACSHFYDMLTYVYEHSQPDVNILSAINVAAEHGNLDMVRYLLAQKPNVSLVKALNKAARCDALDCLRFLHAQSQQRFTKKTTHDVAKDGLLDIVKFLHEECEVDWSPSVMDVAASEDHLHIVKFLHTRRTEGCTSSAMDFAAGSGSLRVVKFLHENRHEGCSVKAMDYAARNGFLSIVKYLHENRSEGCTKAALDSAIRNQDLTMVKFLHEHRCEGFHQAVLEKALTKDPDDVGLVQHYLLPETLRDKKARETFVKRLKFDRLFKRGRFAPDVRAQEADDYDSGNESDAWVRRCRCRLGLSSNRMLHHH</sequence>
<evidence type="ECO:0008006" key="3">
    <source>
        <dbReference type="Google" id="ProtNLM"/>
    </source>
</evidence>
<dbReference type="PANTHER" id="PTHR46586">
    <property type="entry name" value="ANKYRIN REPEAT-CONTAINING PROTEIN"/>
    <property type="match status" value="1"/>
</dbReference>
<dbReference type="Pfam" id="PF12796">
    <property type="entry name" value="Ank_2"/>
    <property type="match status" value="1"/>
</dbReference>
<dbReference type="InterPro" id="IPR002110">
    <property type="entry name" value="Ankyrin_rpt"/>
</dbReference>
<comment type="caution">
    <text evidence="1">The sequence shown here is derived from an EMBL/GenBank/DDBJ whole genome shotgun (WGS) entry which is preliminary data.</text>
</comment>
<dbReference type="InterPro" id="IPR052050">
    <property type="entry name" value="SecEffector_AnkRepeat"/>
</dbReference>
<dbReference type="SUPFAM" id="SSF48403">
    <property type="entry name" value="Ankyrin repeat"/>
    <property type="match status" value="3"/>
</dbReference>
<gene>
    <name evidence="1" type="ORF">Poli38472_013678</name>
</gene>
<organism evidence="1 2">
    <name type="scientific">Pythium oligandrum</name>
    <name type="common">Mycoparasitic fungus</name>
    <dbReference type="NCBI Taxonomy" id="41045"/>
    <lineage>
        <taxon>Eukaryota</taxon>
        <taxon>Sar</taxon>
        <taxon>Stramenopiles</taxon>
        <taxon>Oomycota</taxon>
        <taxon>Peronosporomycetes</taxon>
        <taxon>Pythiales</taxon>
        <taxon>Pythiaceae</taxon>
        <taxon>Pythium</taxon>
    </lineage>
</organism>
<dbReference type="Pfam" id="PF13637">
    <property type="entry name" value="Ank_4"/>
    <property type="match status" value="3"/>
</dbReference>
<reference evidence="1" key="1">
    <citation type="submission" date="2019-03" db="EMBL/GenBank/DDBJ databases">
        <title>Long read genome sequence of the mycoparasitic Pythium oligandrum ATCC 38472 isolated from sugarbeet rhizosphere.</title>
        <authorList>
            <person name="Gaulin E."/>
        </authorList>
    </citation>
    <scope>NUCLEOTIDE SEQUENCE</scope>
    <source>
        <strain evidence="1">ATCC 38472_TT</strain>
    </source>
</reference>
<accession>A0A8K1FF35</accession>
<proteinExistence type="predicted"/>
<dbReference type="Gene3D" id="1.25.40.20">
    <property type="entry name" value="Ankyrin repeat-containing domain"/>
    <property type="match status" value="5"/>
</dbReference>
<dbReference type="InterPro" id="IPR036770">
    <property type="entry name" value="Ankyrin_rpt-contain_sf"/>
</dbReference>
<dbReference type="Proteomes" id="UP000794436">
    <property type="component" value="Unassembled WGS sequence"/>
</dbReference>